<evidence type="ECO:0000256" key="3">
    <source>
        <dbReference type="ARBA" id="ARBA00023163"/>
    </source>
</evidence>
<organism evidence="5 6">
    <name type="scientific">Flagellimonas aquimarina</name>
    <dbReference type="NCBI Taxonomy" id="2201895"/>
    <lineage>
        <taxon>Bacteria</taxon>
        <taxon>Pseudomonadati</taxon>
        <taxon>Bacteroidota</taxon>
        <taxon>Flavobacteriia</taxon>
        <taxon>Flavobacteriales</taxon>
        <taxon>Flavobacteriaceae</taxon>
        <taxon>Flagellimonas</taxon>
    </lineage>
</organism>
<dbReference type="PROSITE" id="PS01124">
    <property type="entry name" value="HTH_ARAC_FAMILY_2"/>
    <property type="match status" value="1"/>
</dbReference>
<dbReference type="GO" id="GO:0043565">
    <property type="term" value="F:sequence-specific DNA binding"/>
    <property type="evidence" value="ECO:0007669"/>
    <property type="project" value="InterPro"/>
</dbReference>
<evidence type="ECO:0000313" key="6">
    <source>
        <dbReference type="Proteomes" id="UP000245762"/>
    </source>
</evidence>
<protein>
    <recommendedName>
        <fullName evidence="4">HTH araC/xylS-type domain-containing protein</fullName>
    </recommendedName>
</protein>
<dbReference type="OrthoDB" id="662446at2"/>
<proteinExistence type="predicted"/>
<evidence type="ECO:0000259" key="4">
    <source>
        <dbReference type="PROSITE" id="PS01124"/>
    </source>
</evidence>
<dbReference type="SMART" id="SM00342">
    <property type="entry name" value="HTH_ARAC"/>
    <property type="match status" value="1"/>
</dbReference>
<evidence type="ECO:0000256" key="2">
    <source>
        <dbReference type="ARBA" id="ARBA00023125"/>
    </source>
</evidence>
<comment type="caution">
    <text evidence="5">The sequence shown here is derived from an EMBL/GenBank/DDBJ whole genome shotgun (WGS) entry which is preliminary data.</text>
</comment>
<dbReference type="InterPro" id="IPR050204">
    <property type="entry name" value="AraC_XylS_family_regulators"/>
</dbReference>
<dbReference type="RefSeq" id="WP_109660198.1">
    <property type="nucleotide sequence ID" value="NZ_QGEG01000001.1"/>
</dbReference>
<dbReference type="EMBL" id="QGEG01000001">
    <property type="protein sequence ID" value="PWL39890.1"/>
    <property type="molecule type" value="Genomic_DNA"/>
</dbReference>
<name>A0A316LIH1_9FLAO</name>
<gene>
    <name evidence="5" type="ORF">DKG77_03405</name>
</gene>
<keyword evidence="2" id="KW-0238">DNA-binding</keyword>
<feature type="domain" description="HTH araC/xylS-type" evidence="4">
    <location>
        <begin position="160"/>
        <end position="261"/>
    </location>
</feature>
<keyword evidence="6" id="KW-1185">Reference proteome</keyword>
<dbReference type="PANTHER" id="PTHR46796:SF13">
    <property type="entry name" value="HTH-TYPE TRANSCRIPTIONAL ACTIVATOR RHAS"/>
    <property type="match status" value="1"/>
</dbReference>
<dbReference type="PANTHER" id="PTHR46796">
    <property type="entry name" value="HTH-TYPE TRANSCRIPTIONAL ACTIVATOR RHAS-RELATED"/>
    <property type="match status" value="1"/>
</dbReference>
<dbReference type="GO" id="GO:0003700">
    <property type="term" value="F:DNA-binding transcription factor activity"/>
    <property type="evidence" value="ECO:0007669"/>
    <property type="project" value="InterPro"/>
</dbReference>
<sequence>MKIETFKPKNKELQKYIESYYILTHSKNEEKVSYLTFPTLFSVIAIVSNAENIINPNGVTTQFCPSKPLETSLVCRFNKPICFQYQGDIKEVCIYFKPLGLNAFLENPLEAYSNSHFDPFIPFPDYTESMIALLKVNDKSLLVSGLEAYWLKKLIGFEHPFLSDAINRIGEQPNITSSYLANEYGVSQKTFIKHFKRHLCKTPTEYKKILRFRRALLEMQLSDKTTKLTELSYITSFFDQSHMVSNFKMLTGLSPKKFFKNLSTIEKSNIHWIFNNG</sequence>
<evidence type="ECO:0000313" key="5">
    <source>
        <dbReference type="EMBL" id="PWL39890.1"/>
    </source>
</evidence>
<dbReference type="Proteomes" id="UP000245762">
    <property type="component" value="Unassembled WGS sequence"/>
</dbReference>
<keyword evidence="1" id="KW-0805">Transcription regulation</keyword>
<dbReference type="Gene3D" id="1.10.10.60">
    <property type="entry name" value="Homeodomain-like"/>
    <property type="match status" value="1"/>
</dbReference>
<reference evidence="5 6" key="1">
    <citation type="submission" date="2018-05" db="EMBL/GenBank/DDBJ databases">
        <title>Complete genome sequence of Flagellimonas aquimarina ECD12 isolated from seaweed Ecklonia cava.</title>
        <authorList>
            <person name="Choi S."/>
            <person name="Seong C."/>
        </authorList>
    </citation>
    <scope>NUCLEOTIDE SEQUENCE [LARGE SCALE GENOMIC DNA]</scope>
    <source>
        <strain evidence="5 6">ECD12</strain>
    </source>
</reference>
<dbReference type="InterPro" id="IPR018060">
    <property type="entry name" value="HTH_AraC"/>
</dbReference>
<dbReference type="Pfam" id="PF12833">
    <property type="entry name" value="HTH_18"/>
    <property type="match status" value="1"/>
</dbReference>
<accession>A0A316LIH1</accession>
<evidence type="ECO:0000256" key="1">
    <source>
        <dbReference type="ARBA" id="ARBA00023015"/>
    </source>
</evidence>
<keyword evidence="3" id="KW-0804">Transcription</keyword>
<dbReference type="AlphaFoldDB" id="A0A316LIH1"/>